<organism evidence="1 2">
    <name type="scientific">Sulfurovum xiamenensis</name>
    <dbReference type="NCBI Taxonomy" id="3019066"/>
    <lineage>
        <taxon>Bacteria</taxon>
        <taxon>Pseudomonadati</taxon>
        <taxon>Campylobacterota</taxon>
        <taxon>Epsilonproteobacteria</taxon>
        <taxon>Campylobacterales</taxon>
        <taxon>Sulfurovaceae</taxon>
        <taxon>Sulfurovum</taxon>
    </lineage>
</organism>
<comment type="caution">
    <text evidence="1">The sequence shown here is derived from an EMBL/GenBank/DDBJ whole genome shotgun (WGS) entry which is preliminary data.</text>
</comment>
<accession>A0ABT7QSB4</accession>
<proteinExistence type="predicted"/>
<protein>
    <submittedName>
        <fullName evidence="1">Uncharacterized protein</fullName>
    </submittedName>
</protein>
<gene>
    <name evidence="1" type="ORF">PF327_07015</name>
</gene>
<sequence length="41" mass="5017">MFYTFQHQSLCTTANNPKETNQKAVRRFLIGHFKRYELFIH</sequence>
<dbReference type="EMBL" id="JAQIBC010000003">
    <property type="protein sequence ID" value="MDM5263946.1"/>
    <property type="molecule type" value="Genomic_DNA"/>
</dbReference>
<evidence type="ECO:0000313" key="2">
    <source>
        <dbReference type="Proteomes" id="UP001169066"/>
    </source>
</evidence>
<dbReference type="Proteomes" id="UP001169066">
    <property type="component" value="Unassembled WGS sequence"/>
</dbReference>
<name>A0ABT7QSB4_9BACT</name>
<reference evidence="1" key="1">
    <citation type="submission" date="2023-01" db="EMBL/GenBank/DDBJ databases">
        <title>Sulfurovum sp. XTW-4 genome assembly.</title>
        <authorList>
            <person name="Wang J."/>
        </authorList>
    </citation>
    <scope>NUCLEOTIDE SEQUENCE</scope>
    <source>
        <strain evidence="1">XTW-4</strain>
    </source>
</reference>
<keyword evidence="2" id="KW-1185">Reference proteome</keyword>
<dbReference type="RefSeq" id="WP_289401871.1">
    <property type="nucleotide sequence ID" value="NZ_JAQIBC010000003.1"/>
</dbReference>
<evidence type="ECO:0000313" key="1">
    <source>
        <dbReference type="EMBL" id="MDM5263946.1"/>
    </source>
</evidence>